<feature type="compositionally biased region" description="Acidic residues" evidence="1">
    <location>
        <begin position="43"/>
        <end position="52"/>
    </location>
</feature>
<keyword evidence="4" id="KW-1185">Reference proteome</keyword>
<evidence type="ECO:0000313" key="4">
    <source>
        <dbReference type="Proteomes" id="UP000249218"/>
    </source>
</evidence>
<dbReference type="AlphaFoldDB" id="A0A2W1BM38"/>
<evidence type="ECO:0000256" key="2">
    <source>
        <dbReference type="SAM" id="SignalP"/>
    </source>
</evidence>
<dbReference type="Proteomes" id="UP000249218">
    <property type="component" value="Unassembled WGS sequence"/>
</dbReference>
<dbReference type="EMBL" id="KZ149968">
    <property type="protein sequence ID" value="PZC76142.1"/>
    <property type="molecule type" value="Genomic_DNA"/>
</dbReference>
<feature type="chain" id="PRO_5015877515" evidence="2">
    <location>
        <begin position="24"/>
        <end position="405"/>
    </location>
</feature>
<keyword evidence="2" id="KW-0732">Signal</keyword>
<organism evidence="3 4">
    <name type="scientific">Helicoverpa armigera</name>
    <name type="common">Cotton bollworm</name>
    <name type="synonym">Heliothis armigera</name>
    <dbReference type="NCBI Taxonomy" id="29058"/>
    <lineage>
        <taxon>Eukaryota</taxon>
        <taxon>Metazoa</taxon>
        <taxon>Ecdysozoa</taxon>
        <taxon>Arthropoda</taxon>
        <taxon>Hexapoda</taxon>
        <taxon>Insecta</taxon>
        <taxon>Pterygota</taxon>
        <taxon>Neoptera</taxon>
        <taxon>Endopterygota</taxon>
        <taxon>Lepidoptera</taxon>
        <taxon>Glossata</taxon>
        <taxon>Ditrysia</taxon>
        <taxon>Noctuoidea</taxon>
        <taxon>Noctuidae</taxon>
        <taxon>Heliothinae</taxon>
        <taxon>Helicoverpa</taxon>
    </lineage>
</organism>
<sequence>MMTKIRVVLLILLLFGSIYNGKATTETNEDETTETTKAADQIPIDDQEEESDSIQVVNVNRDPIDVTTTATINDSVDEDETQSVSADSSQEENFTVAPRNADINTAPAVTSANSEDLKNDSDPQLESQGDEEELAITARTIEVNEDLSKNQEQIEVIVEPATSKAVEIEAKRVVVSAVEKDAKVWRSAEHDDEIKKYATEPMGDESGSEDTSDEYIDTQIDIELKSRMDSRAQEKKPKYTRPTAPRYMEPREERGLLDSGPIRTFTEVVVPRYRPVLTRSGIVYTPTLLSMQSRSPLLDRLSGHWPSRNHYSPEEMYPISRPRGLTVSAPQFEETKMIDDYNDYGSNTYSYMPNRRATTPRTPHQVPTPNKFDVFQKLVEASNHPKSQKRTFSDLHQRSFPESYG</sequence>
<accession>A0A2W1BM38</accession>
<feature type="region of interest" description="Disordered" evidence="1">
    <location>
        <begin position="26"/>
        <end position="55"/>
    </location>
</feature>
<feature type="region of interest" description="Disordered" evidence="1">
    <location>
        <begin position="383"/>
        <end position="405"/>
    </location>
</feature>
<evidence type="ECO:0000256" key="1">
    <source>
        <dbReference type="SAM" id="MobiDB-lite"/>
    </source>
</evidence>
<protein>
    <submittedName>
        <fullName evidence="3">Uncharacterized protein</fullName>
    </submittedName>
</protein>
<feature type="region of interest" description="Disordered" evidence="1">
    <location>
        <begin position="75"/>
        <end position="131"/>
    </location>
</feature>
<proteinExistence type="predicted"/>
<evidence type="ECO:0000313" key="3">
    <source>
        <dbReference type="EMBL" id="PZC76142.1"/>
    </source>
</evidence>
<reference evidence="3 4" key="1">
    <citation type="journal article" date="2017" name="BMC Biol.">
        <title>Genomic innovations, transcriptional plasticity and gene loss underlying the evolution and divergence of two highly polyphagous and invasive Helicoverpa pest species.</title>
        <authorList>
            <person name="Pearce S.L."/>
            <person name="Clarke D.F."/>
            <person name="East P.D."/>
            <person name="Elfekih S."/>
            <person name="Gordon K.H."/>
            <person name="Jermiin L.S."/>
            <person name="McGaughran A."/>
            <person name="Oakeshott J.G."/>
            <person name="Papanikolaou A."/>
            <person name="Perera O.P."/>
            <person name="Rane R.V."/>
            <person name="Richards S."/>
            <person name="Tay W.T."/>
            <person name="Walsh T.K."/>
            <person name="Anderson A."/>
            <person name="Anderson C.J."/>
            <person name="Asgari S."/>
            <person name="Board P.G."/>
            <person name="Bretschneider A."/>
            <person name="Campbell P.M."/>
            <person name="Chertemps T."/>
            <person name="Christeller J.T."/>
            <person name="Coppin C.W."/>
            <person name="Downes S.J."/>
            <person name="Duan G."/>
            <person name="Farnsworth C.A."/>
            <person name="Good R.T."/>
            <person name="Han L.B."/>
            <person name="Han Y.C."/>
            <person name="Hatje K."/>
            <person name="Horne I."/>
            <person name="Huang Y.P."/>
            <person name="Hughes D.S."/>
            <person name="Jacquin-Joly E."/>
            <person name="James W."/>
            <person name="Jhangiani S."/>
            <person name="Kollmar M."/>
            <person name="Kuwar S.S."/>
            <person name="Li S."/>
            <person name="Liu N.Y."/>
            <person name="Maibeche M.T."/>
            <person name="Miller J.R."/>
            <person name="Montagne N."/>
            <person name="Perry T."/>
            <person name="Qu J."/>
            <person name="Song S.V."/>
            <person name="Sutton G.G."/>
            <person name="Vogel H."/>
            <person name="Walenz B.P."/>
            <person name="Xu W."/>
            <person name="Zhang H.J."/>
            <person name="Zou Z."/>
            <person name="Batterham P."/>
            <person name="Edwards O.R."/>
            <person name="Feyereisen R."/>
            <person name="Gibbs R.A."/>
            <person name="Heckel D.G."/>
            <person name="McGrath A."/>
            <person name="Robin C."/>
            <person name="Scherer S.E."/>
            <person name="Worley K.C."/>
            <person name="Wu Y.D."/>
        </authorList>
    </citation>
    <scope>NUCLEOTIDE SEQUENCE [LARGE SCALE GENOMIC DNA]</scope>
    <source>
        <strain evidence="3">Harm_GR_Male_#8</strain>
        <tissue evidence="3">Whole organism</tissue>
    </source>
</reference>
<name>A0A2W1BM38_HELAM</name>
<dbReference type="OrthoDB" id="2417221at2759"/>
<gene>
    <name evidence="3" type="primary">HaOG205113</name>
    <name evidence="3" type="ORF">B5X24_HaOG205113</name>
</gene>
<feature type="compositionally biased region" description="Polar residues" evidence="1">
    <location>
        <begin position="82"/>
        <end position="93"/>
    </location>
</feature>
<feature type="signal peptide" evidence="2">
    <location>
        <begin position="1"/>
        <end position="23"/>
    </location>
</feature>